<comment type="subcellular location">
    <subcellularLocation>
        <location evidence="2">Membrane</location>
        <topology evidence="2">Multi-pass membrane protein</topology>
    </subcellularLocation>
</comment>
<comment type="similarity">
    <text evidence="3">Belongs to the UbiA prenyltransferase family.</text>
</comment>
<dbReference type="PANTHER" id="PTHR11048">
    <property type="entry name" value="PRENYLTRANSFERASES"/>
    <property type="match status" value="1"/>
</dbReference>
<dbReference type="GO" id="GO:0006744">
    <property type="term" value="P:ubiquinone biosynthetic process"/>
    <property type="evidence" value="ECO:0007669"/>
    <property type="project" value="UniProtKB-KW"/>
</dbReference>
<dbReference type="Gene3D" id="1.20.120.1780">
    <property type="entry name" value="UbiA prenyltransferase"/>
    <property type="match status" value="1"/>
</dbReference>
<feature type="transmembrane region" description="Helical" evidence="12">
    <location>
        <begin position="262"/>
        <end position="282"/>
    </location>
</feature>
<keyword evidence="10 12" id="KW-0472">Membrane</keyword>
<feature type="transmembrane region" description="Helical" evidence="12">
    <location>
        <begin position="88"/>
        <end position="109"/>
    </location>
</feature>
<sequence>MWRKIKILLDMIKFEHTIFALPFAFTGAFLAAGGIPPANKCLLILGAMVGARTAAMTFNRIVDLPFDAQNPRTKDRPLVAGLVDKKEAWLFFLVAVIVFFACAWGLNSLTFKLSPIALFIVLAYSYTKRFTWLCHVFLGLAIGLAPLAGWIAVKPSFDLVPLVLSLGVLFWVAGFDILYACLDEEFDRKAGLKSIPAKFGRKTAFSISALFHALAFFLFTLAGILANLSWIYYVGLGITLALFVAQRVVISPEDLSRLNLSFFTFNGAISVVLFLATVLALLF</sequence>
<dbReference type="InterPro" id="IPR006371">
    <property type="entry name" value="Polyprenyltransferase_UbiA-li"/>
</dbReference>
<dbReference type="InterPro" id="IPR044878">
    <property type="entry name" value="UbiA_sf"/>
</dbReference>
<evidence type="ECO:0000256" key="7">
    <source>
        <dbReference type="ARBA" id="ARBA00022688"/>
    </source>
</evidence>
<keyword evidence="14" id="KW-1185">Reference proteome</keyword>
<dbReference type="STRING" id="1795632.TH606_00770"/>
<keyword evidence="4" id="KW-1003">Cell membrane</keyword>
<evidence type="ECO:0000256" key="12">
    <source>
        <dbReference type="SAM" id="Phobius"/>
    </source>
</evidence>
<reference evidence="13 14" key="1">
    <citation type="submission" date="2016-02" db="EMBL/GenBank/DDBJ databases">
        <title>Draft genome sequence of Thermodesulfatator sp. S606.</title>
        <authorList>
            <person name="Lai Q."/>
            <person name="Cao J."/>
            <person name="Dupont S."/>
            <person name="Shao Z."/>
            <person name="Jebbar M."/>
            <person name="Alain K."/>
        </authorList>
    </citation>
    <scope>NUCLEOTIDE SEQUENCE [LARGE SCALE GENOMIC DNA]</scope>
    <source>
        <strain evidence="13 14">S606</strain>
    </source>
</reference>
<organism evidence="13 14">
    <name type="scientific">Thermodesulfatator autotrophicus</name>
    <dbReference type="NCBI Taxonomy" id="1795632"/>
    <lineage>
        <taxon>Bacteria</taxon>
        <taxon>Pseudomonadati</taxon>
        <taxon>Thermodesulfobacteriota</taxon>
        <taxon>Thermodesulfobacteria</taxon>
        <taxon>Thermodesulfobacteriales</taxon>
        <taxon>Thermodesulfatatoraceae</taxon>
        <taxon>Thermodesulfatator</taxon>
    </lineage>
</organism>
<proteinExistence type="inferred from homology"/>
<keyword evidence="6 13" id="KW-0808">Transferase</keyword>
<dbReference type="EMBL" id="LSFI01000002">
    <property type="protein sequence ID" value="OAG28664.1"/>
    <property type="molecule type" value="Genomic_DNA"/>
</dbReference>
<accession>A0A177E9N8</accession>
<evidence type="ECO:0000256" key="3">
    <source>
        <dbReference type="ARBA" id="ARBA00005985"/>
    </source>
</evidence>
<evidence type="ECO:0000256" key="8">
    <source>
        <dbReference type="ARBA" id="ARBA00022692"/>
    </source>
</evidence>
<evidence type="ECO:0000313" key="13">
    <source>
        <dbReference type="EMBL" id="OAG28664.1"/>
    </source>
</evidence>
<feature type="transmembrane region" description="Helical" evidence="12">
    <location>
        <begin position="159"/>
        <end position="182"/>
    </location>
</feature>
<evidence type="ECO:0000256" key="9">
    <source>
        <dbReference type="ARBA" id="ARBA00022989"/>
    </source>
</evidence>
<dbReference type="CDD" id="cd13959">
    <property type="entry name" value="PT_UbiA_COQ2"/>
    <property type="match status" value="1"/>
</dbReference>
<dbReference type="PANTHER" id="PTHR11048:SF28">
    <property type="entry name" value="4-HYDROXYBENZOATE POLYPRENYLTRANSFERASE, MITOCHONDRIAL"/>
    <property type="match status" value="1"/>
</dbReference>
<evidence type="ECO:0000256" key="11">
    <source>
        <dbReference type="ARBA" id="ARBA00034524"/>
    </source>
</evidence>
<dbReference type="Pfam" id="PF01040">
    <property type="entry name" value="UbiA"/>
    <property type="match status" value="1"/>
</dbReference>
<dbReference type="AlphaFoldDB" id="A0A177E9N8"/>
<dbReference type="EC" id="2.5.1.39" evidence="11"/>
<dbReference type="OrthoDB" id="9782418at2"/>
<keyword evidence="8 12" id="KW-0812">Transmembrane</keyword>
<evidence type="ECO:0000256" key="6">
    <source>
        <dbReference type="ARBA" id="ARBA00022679"/>
    </source>
</evidence>
<evidence type="ECO:0000313" key="14">
    <source>
        <dbReference type="Proteomes" id="UP000076964"/>
    </source>
</evidence>
<dbReference type="InterPro" id="IPR039653">
    <property type="entry name" value="Prenyltransferase"/>
</dbReference>
<dbReference type="RefSeq" id="WP_068540593.1">
    <property type="nucleotide sequence ID" value="NZ_LSFI01000002.1"/>
</dbReference>
<feature type="transmembrane region" description="Helical" evidence="12">
    <location>
        <begin position="130"/>
        <end position="153"/>
    </location>
</feature>
<evidence type="ECO:0000256" key="4">
    <source>
        <dbReference type="ARBA" id="ARBA00022475"/>
    </source>
</evidence>
<protein>
    <recommendedName>
        <fullName evidence="11">4-hydroxybenzoate polyprenyltransferase</fullName>
        <ecNumber evidence="11">2.5.1.39</ecNumber>
    </recommendedName>
</protein>
<feature type="transmembrane region" description="Helical" evidence="12">
    <location>
        <begin position="203"/>
        <end position="224"/>
    </location>
</feature>
<comment type="caution">
    <text evidence="13">The sequence shown here is derived from an EMBL/GenBank/DDBJ whole genome shotgun (WGS) entry which is preliminary data.</text>
</comment>
<evidence type="ECO:0000256" key="1">
    <source>
        <dbReference type="ARBA" id="ARBA00001946"/>
    </source>
</evidence>
<dbReference type="Proteomes" id="UP000076964">
    <property type="component" value="Unassembled WGS sequence"/>
</dbReference>
<keyword evidence="5" id="KW-0997">Cell inner membrane</keyword>
<dbReference type="GO" id="GO:0008412">
    <property type="term" value="F:4-hydroxybenzoate polyprenyltransferase activity"/>
    <property type="evidence" value="ECO:0007669"/>
    <property type="project" value="UniProtKB-EC"/>
</dbReference>
<evidence type="ECO:0000256" key="2">
    <source>
        <dbReference type="ARBA" id="ARBA00004141"/>
    </source>
</evidence>
<gene>
    <name evidence="13" type="ORF">TH606_00770</name>
</gene>
<comment type="cofactor">
    <cofactor evidence="1">
        <name>Mg(2+)</name>
        <dbReference type="ChEBI" id="CHEBI:18420"/>
    </cofactor>
</comment>
<evidence type="ECO:0000256" key="10">
    <source>
        <dbReference type="ARBA" id="ARBA00023136"/>
    </source>
</evidence>
<dbReference type="FunFam" id="1.10.357.140:FF:000008">
    <property type="entry name" value="4-hydroxybenzoate octaprenyltransferase"/>
    <property type="match status" value="1"/>
</dbReference>
<feature type="transmembrane region" description="Helical" evidence="12">
    <location>
        <begin position="230"/>
        <end position="250"/>
    </location>
</feature>
<dbReference type="FunFam" id="1.20.120.1780:FF:000001">
    <property type="entry name" value="4-hydroxybenzoate octaprenyltransferase"/>
    <property type="match status" value="1"/>
</dbReference>
<name>A0A177E9N8_9BACT</name>
<dbReference type="GO" id="GO:0005886">
    <property type="term" value="C:plasma membrane"/>
    <property type="evidence" value="ECO:0007669"/>
    <property type="project" value="TreeGrafter"/>
</dbReference>
<evidence type="ECO:0000256" key="5">
    <source>
        <dbReference type="ARBA" id="ARBA00022519"/>
    </source>
</evidence>
<dbReference type="NCBIfam" id="TIGR01475">
    <property type="entry name" value="ubiA_other"/>
    <property type="match status" value="1"/>
</dbReference>
<keyword evidence="7" id="KW-0831">Ubiquinone biosynthesis</keyword>
<keyword evidence="9 12" id="KW-1133">Transmembrane helix</keyword>
<dbReference type="InterPro" id="IPR000537">
    <property type="entry name" value="UbiA_prenyltransferase"/>
</dbReference>
<dbReference type="Gene3D" id="1.10.357.140">
    <property type="entry name" value="UbiA prenyltransferase"/>
    <property type="match status" value="1"/>
</dbReference>